<protein>
    <submittedName>
        <fullName evidence="2">GRF1-interacting factor</fullName>
    </submittedName>
</protein>
<keyword evidence="1" id="KW-0812">Transmembrane</keyword>
<name>A0A6B9V7A7_ARAHY</name>
<organism evidence="2 3">
    <name type="scientific">Arachis hypogaea</name>
    <name type="common">Peanut</name>
    <dbReference type="NCBI Taxonomy" id="3818"/>
    <lineage>
        <taxon>Eukaryota</taxon>
        <taxon>Viridiplantae</taxon>
        <taxon>Streptophyta</taxon>
        <taxon>Embryophyta</taxon>
        <taxon>Tracheophyta</taxon>
        <taxon>Spermatophyta</taxon>
        <taxon>Magnoliopsida</taxon>
        <taxon>eudicotyledons</taxon>
        <taxon>Gunneridae</taxon>
        <taxon>Pentapetalae</taxon>
        <taxon>rosids</taxon>
        <taxon>fabids</taxon>
        <taxon>Fabales</taxon>
        <taxon>Fabaceae</taxon>
        <taxon>Papilionoideae</taxon>
        <taxon>50 kb inversion clade</taxon>
        <taxon>dalbergioids sensu lato</taxon>
        <taxon>Dalbergieae</taxon>
        <taxon>Pterocarpus clade</taxon>
        <taxon>Arachis</taxon>
    </lineage>
</organism>
<proteinExistence type="predicted"/>
<dbReference type="AlphaFoldDB" id="A0A6B9V7A7"/>
<gene>
    <name evidence="2" type="ORF">DS421_19g651160</name>
</gene>
<evidence type="ECO:0000313" key="3">
    <source>
        <dbReference type="Proteomes" id="UP000464620"/>
    </source>
</evidence>
<accession>A0A6B9V7A7</accession>
<keyword evidence="1" id="KW-1133">Transmembrane helix</keyword>
<feature type="transmembrane region" description="Helical" evidence="1">
    <location>
        <begin position="163"/>
        <end position="184"/>
    </location>
</feature>
<reference evidence="2 3" key="1">
    <citation type="submission" date="2020-01" db="EMBL/GenBank/DDBJ databases">
        <title>Genome sequence of Arachis hypogaea, cultivar Shitouqi.</title>
        <authorList>
            <person name="Zhuang W."/>
            <person name="Chen H."/>
            <person name="Varshney R."/>
            <person name="Wang D."/>
            <person name="Ming R."/>
        </authorList>
    </citation>
    <scope>NUCLEOTIDE SEQUENCE [LARGE SCALE GENOMIC DNA]</scope>
    <source>
        <tissue evidence="2">Young leaf</tissue>
    </source>
</reference>
<dbReference type="Proteomes" id="UP000464620">
    <property type="component" value="Chromosome B09"/>
</dbReference>
<evidence type="ECO:0000313" key="2">
    <source>
        <dbReference type="EMBL" id="QHN77269.1"/>
    </source>
</evidence>
<evidence type="ECO:0000256" key="1">
    <source>
        <dbReference type="SAM" id="Phobius"/>
    </source>
</evidence>
<sequence length="241" mass="26994">MHIPVPLPASKFSETQFSRIPHFITNPRSTPNSYHFQPSFSAAIVAPSRLRRRHSSCSRRRHALLLSCAVAPHIRATVAPLARTAIAPLLPCRRRSFSLLPQSLLLLWSFSSLSYASSLSQSSPQEPGVFFSYCYRTSKFHCLVSLSELLFPQNLLNILQLDAYLDCCLMLVALLALFCFWYALAVTACYPSLLSFDSVKAAQSQEASVTTYYLLYLDENKSLILKIVESQSFGKLSECAE</sequence>
<keyword evidence="1" id="KW-0472">Membrane</keyword>
<dbReference type="EMBL" id="CP031001">
    <property type="protein sequence ID" value="QHN77269.1"/>
    <property type="molecule type" value="Genomic_DNA"/>
</dbReference>